<evidence type="ECO:0000313" key="2">
    <source>
        <dbReference type="EMBL" id="EEN68185.1"/>
    </source>
</evidence>
<reference evidence="2" key="1">
    <citation type="journal article" date="2008" name="Nature">
        <title>The amphioxus genome and the evolution of the chordate karyotype.</title>
        <authorList>
            <consortium name="US DOE Joint Genome Institute (JGI-PGF)"/>
            <person name="Putnam N.H."/>
            <person name="Butts T."/>
            <person name="Ferrier D.E.K."/>
            <person name="Furlong R.F."/>
            <person name="Hellsten U."/>
            <person name="Kawashima T."/>
            <person name="Robinson-Rechavi M."/>
            <person name="Shoguchi E."/>
            <person name="Terry A."/>
            <person name="Yu J.-K."/>
            <person name="Benito-Gutierrez E.L."/>
            <person name="Dubchak I."/>
            <person name="Garcia-Fernandez J."/>
            <person name="Gibson-Brown J.J."/>
            <person name="Grigoriev I.V."/>
            <person name="Horton A.C."/>
            <person name="de Jong P.J."/>
            <person name="Jurka J."/>
            <person name="Kapitonov V.V."/>
            <person name="Kohara Y."/>
            <person name="Kuroki Y."/>
            <person name="Lindquist E."/>
            <person name="Lucas S."/>
            <person name="Osoegawa K."/>
            <person name="Pennacchio L.A."/>
            <person name="Salamov A.A."/>
            <person name="Satou Y."/>
            <person name="Sauka-Spengler T."/>
            <person name="Schmutz J."/>
            <person name="Shin-I T."/>
            <person name="Toyoda A."/>
            <person name="Bronner-Fraser M."/>
            <person name="Fujiyama A."/>
            <person name="Holland L.Z."/>
            <person name="Holland P.W.H."/>
            <person name="Satoh N."/>
            <person name="Rokhsar D.S."/>
        </authorList>
    </citation>
    <scope>NUCLEOTIDE SEQUENCE [LARGE SCALE GENOMIC DNA]</scope>
    <source>
        <strain evidence="2">S238N-H82</strain>
        <tissue evidence="2">Testes</tissue>
    </source>
</reference>
<protein>
    <submittedName>
        <fullName evidence="2">Uncharacterized protein</fullName>
    </submittedName>
</protein>
<dbReference type="InParanoid" id="C3XUW0"/>
<feature type="region of interest" description="Disordered" evidence="1">
    <location>
        <begin position="201"/>
        <end position="237"/>
    </location>
</feature>
<sequence length="237" mass="26876">MRLPAQTDLEASLGARQDRIAREFCTGSRGSQPADLTLSAQRSYRYPWQGLLDLGTKLEPWGQLVLLEKKGPRGRLDLREKGEPWGRPVPCLSGLLVLQEKREPLDRLVPCLSGLLDLQEKRELWGRLVLYPLDIRENREPWGQLDLQEKREPWDRLVLCPLDKPDLEGRLVCRETRFALDQLNESPVPEVIRCGVKPATKRSTNINSSGPSALRPRSVAKMTVPSPCPEMRKPTTS</sequence>
<dbReference type="EMBL" id="GG666467">
    <property type="protein sequence ID" value="EEN68185.1"/>
    <property type="molecule type" value="Genomic_DNA"/>
</dbReference>
<feature type="compositionally biased region" description="Polar residues" evidence="1">
    <location>
        <begin position="201"/>
        <end position="211"/>
    </location>
</feature>
<dbReference type="AlphaFoldDB" id="C3XUW0"/>
<gene>
    <name evidence="2" type="ORF">BRAFLDRAFT_88918</name>
</gene>
<name>C3XUW0_BRAFL</name>
<accession>C3XUW0</accession>
<proteinExistence type="predicted"/>
<evidence type="ECO:0000256" key="1">
    <source>
        <dbReference type="SAM" id="MobiDB-lite"/>
    </source>
</evidence>
<organism>
    <name type="scientific">Branchiostoma floridae</name>
    <name type="common">Florida lancelet</name>
    <name type="synonym">Amphioxus</name>
    <dbReference type="NCBI Taxonomy" id="7739"/>
    <lineage>
        <taxon>Eukaryota</taxon>
        <taxon>Metazoa</taxon>
        <taxon>Chordata</taxon>
        <taxon>Cephalochordata</taxon>
        <taxon>Leptocardii</taxon>
        <taxon>Amphioxiformes</taxon>
        <taxon>Branchiostomatidae</taxon>
        <taxon>Branchiostoma</taxon>
    </lineage>
</organism>